<feature type="transmembrane region" description="Helical" evidence="1">
    <location>
        <begin position="20"/>
        <end position="40"/>
    </location>
</feature>
<keyword evidence="1" id="KW-1133">Transmembrane helix</keyword>
<dbReference type="AlphaFoldDB" id="A0A1G1YYR4"/>
<sequence length="97" mass="10935">MTIVQPKKEIDLKRCRALCVSGVVLMLGAALFSYLSLVGLRHDILKTRKGLEELKVANAELKNTYYTFTSNDNLEKLALELGLIKDRTPQWALASQR</sequence>
<protein>
    <submittedName>
        <fullName evidence="2">Uncharacterized protein</fullName>
    </submittedName>
</protein>
<proteinExistence type="predicted"/>
<organism evidence="2 3">
    <name type="scientific">Candidatus Colwellbacteria bacterium GWA2_46_10</name>
    <dbReference type="NCBI Taxonomy" id="1797684"/>
    <lineage>
        <taxon>Bacteria</taxon>
        <taxon>Candidatus Colwelliibacteriota</taxon>
    </lineage>
</organism>
<reference evidence="2 3" key="1">
    <citation type="journal article" date="2016" name="Nat. Commun.">
        <title>Thousands of microbial genomes shed light on interconnected biogeochemical processes in an aquifer system.</title>
        <authorList>
            <person name="Anantharaman K."/>
            <person name="Brown C.T."/>
            <person name="Hug L.A."/>
            <person name="Sharon I."/>
            <person name="Castelle C.J."/>
            <person name="Probst A.J."/>
            <person name="Thomas B.C."/>
            <person name="Singh A."/>
            <person name="Wilkins M.J."/>
            <person name="Karaoz U."/>
            <person name="Brodie E.L."/>
            <person name="Williams K.H."/>
            <person name="Hubbard S.S."/>
            <person name="Banfield J.F."/>
        </authorList>
    </citation>
    <scope>NUCLEOTIDE SEQUENCE [LARGE SCALE GENOMIC DNA]</scope>
</reference>
<dbReference type="Proteomes" id="UP000178179">
    <property type="component" value="Unassembled WGS sequence"/>
</dbReference>
<evidence type="ECO:0000313" key="2">
    <source>
        <dbReference type="EMBL" id="OGY56547.1"/>
    </source>
</evidence>
<keyword evidence="1" id="KW-0812">Transmembrane</keyword>
<name>A0A1G1YYR4_9BACT</name>
<evidence type="ECO:0000256" key="1">
    <source>
        <dbReference type="SAM" id="Phobius"/>
    </source>
</evidence>
<keyword evidence="1" id="KW-0472">Membrane</keyword>
<comment type="caution">
    <text evidence="2">The sequence shown here is derived from an EMBL/GenBank/DDBJ whole genome shotgun (WGS) entry which is preliminary data.</text>
</comment>
<evidence type="ECO:0000313" key="3">
    <source>
        <dbReference type="Proteomes" id="UP000178179"/>
    </source>
</evidence>
<gene>
    <name evidence="2" type="ORF">A2119_01375</name>
</gene>
<dbReference type="EMBL" id="MHIS01000013">
    <property type="protein sequence ID" value="OGY56547.1"/>
    <property type="molecule type" value="Genomic_DNA"/>
</dbReference>
<accession>A0A1G1YYR4</accession>